<comment type="caution">
    <text evidence="2">The sequence shown here is derived from an EMBL/GenBank/DDBJ whole genome shotgun (WGS) entry which is preliminary data.</text>
</comment>
<dbReference type="EMBL" id="AVOT02037146">
    <property type="protein sequence ID" value="MBW0531790.1"/>
    <property type="molecule type" value="Genomic_DNA"/>
</dbReference>
<dbReference type="SUPFAM" id="SSF56672">
    <property type="entry name" value="DNA/RNA polymerases"/>
    <property type="match status" value="1"/>
</dbReference>
<keyword evidence="3" id="KW-1185">Reference proteome</keyword>
<evidence type="ECO:0000313" key="3">
    <source>
        <dbReference type="Proteomes" id="UP000765509"/>
    </source>
</evidence>
<gene>
    <name evidence="2" type="ORF">O181_071505</name>
</gene>
<organism evidence="2 3">
    <name type="scientific">Austropuccinia psidii MF-1</name>
    <dbReference type="NCBI Taxonomy" id="1389203"/>
    <lineage>
        <taxon>Eukaryota</taxon>
        <taxon>Fungi</taxon>
        <taxon>Dikarya</taxon>
        <taxon>Basidiomycota</taxon>
        <taxon>Pucciniomycotina</taxon>
        <taxon>Pucciniomycetes</taxon>
        <taxon>Pucciniales</taxon>
        <taxon>Sphaerophragmiaceae</taxon>
        <taxon>Austropuccinia</taxon>
    </lineage>
</organism>
<evidence type="ECO:0000313" key="2">
    <source>
        <dbReference type="EMBL" id="MBW0531790.1"/>
    </source>
</evidence>
<dbReference type="InterPro" id="IPR043502">
    <property type="entry name" value="DNA/RNA_pol_sf"/>
</dbReference>
<dbReference type="Proteomes" id="UP000765509">
    <property type="component" value="Unassembled WGS sequence"/>
</dbReference>
<dbReference type="OrthoDB" id="7691805at2759"/>
<dbReference type="InterPro" id="IPR013103">
    <property type="entry name" value="RVT_2"/>
</dbReference>
<accession>A0A9Q3IA32</accession>
<name>A0A9Q3IA32_9BASI</name>
<feature type="domain" description="Reverse transcriptase Ty1/copia-type" evidence="1">
    <location>
        <begin position="2"/>
        <end position="160"/>
    </location>
</feature>
<dbReference type="PANTHER" id="PTHR11439">
    <property type="entry name" value="GAG-POL-RELATED RETROTRANSPOSON"/>
    <property type="match status" value="1"/>
</dbReference>
<evidence type="ECO:0000259" key="1">
    <source>
        <dbReference type="Pfam" id="PF07727"/>
    </source>
</evidence>
<reference evidence="2" key="1">
    <citation type="submission" date="2021-03" db="EMBL/GenBank/DDBJ databases">
        <title>Draft genome sequence of rust myrtle Austropuccinia psidii MF-1, a brazilian biotype.</title>
        <authorList>
            <person name="Quecine M.C."/>
            <person name="Pachon D.M.R."/>
            <person name="Bonatelli M.L."/>
            <person name="Correr F.H."/>
            <person name="Franceschini L.M."/>
            <person name="Leite T.F."/>
            <person name="Margarido G.R.A."/>
            <person name="Almeida C.A."/>
            <person name="Ferrarezi J.A."/>
            <person name="Labate C.A."/>
        </authorList>
    </citation>
    <scope>NUCLEOTIDE SEQUENCE</scope>
    <source>
        <strain evidence="2">MF-1</strain>
    </source>
</reference>
<dbReference type="Pfam" id="PF07727">
    <property type="entry name" value="RVT_2"/>
    <property type="match status" value="1"/>
</dbReference>
<dbReference type="PANTHER" id="PTHR11439:SF463">
    <property type="entry name" value="REVERSE TRANSCRIPTASE TY1_COPIA-TYPE DOMAIN-CONTAINING PROTEIN"/>
    <property type="match status" value="1"/>
</dbReference>
<protein>
    <recommendedName>
        <fullName evidence="1">Reverse transcriptase Ty1/copia-type domain-containing protein</fullName>
    </recommendedName>
</protein>
<proteinExistence type="predicted"/>
<sequence length="310" mass="35743">MALKNNWDVASFDVSVAYLHSSLDEIIYVDTPSEFRPHWKNKVTRLRKVMYGLKQAGRCWWFHFWSVMTAIGFCAEELDQCVYKCTKGNTVIYVWMHVDDGVVFSNQMEGMVKVRKELTKHLKLRWEDNFSRIVGIDVLMKNNKITLSQSNFARQIVEHYKNKAKIPLLNMKTTLPDMKLETSGAVPIEQNWYQSLIGSLNYLALGTRPDISFAVNYLARYSNSPQNTHRHALQHLLGYVKYSMDFCLKYKAKADGLQVWTDANWGGEFQQSTTVFIFRLFGCTIAWASRRQKLVATSTCAAELIAMGMT</sequence>
<dbReference type="AlphaFoldDB" id="A0A9Q3IA32"/>